<proteinExistence type="predicted"/>
<sequence>MKAKSNNKYSKCGAIKYLLFAINDDCKLGIYIGHNNELVRYLEDGREDDVPTFTQTNIILFTDWIRYCLLHLHFVGVLLLDLLLHAVPTAFIGTIIKLAEPSNENHERELLRLLLAS</sequence>
<dbReference type="EnsemblPlants" id="AES76114">
    <property type="protein sequence ID" value="AES76114"/>
    <property type="gene ID" value="MTR_6g071450"/>
</dbReference>
<evidence type="ECO:0000313" key="3">
    <source>
        <dbReference type="Proteomes" id="UP000002051"/>
    </source>
</evidence>
<dbReference type="HOGENOM" id="CLU_2088444_0_0_1"/>
<dbReference type="AlphaFoldDB" id="G7KHT2"/>
<keyword evidence="1" id="KW-0812">Transmembrane</keyword>
<organism evidence="1 3">
    <name type="scientific">Medicago truncatula</name>
    <name type="common">Barrel medic</name>
    <name type="synonym">Medicago tribuloides</name>
    <dbReference type="NCBI Taxonomy" id="3880"/>
    <lineage>
        <taxon>Eukaryota</taxon>
        <taxon>Viridiplantae</taxon>
        <taxon>Streptophyta</taxon>
        <taxon>Embryophyta</taxon>
        <taxon>Tracheophyta</taxon>
        <taxon>Spermatophyta</taxon>
        <taxon>Magnoliopsida</taxon>
        <taxon>eudicotyledons</taxon>
        <taxon>Gunneridae</taxon>
        <taxon>Pentapetalae</taxon>
        <taxon>rosids</taxon>
        <taxon>fabids</taxon>
        <taxon>Fabales</taxon>
        <taxon>Fabaceae</taxon>
        <taxon>Papilionoideae</taxon>
        <taxon>50 kb inversion clade</taxon>
        <taxon>NPAAA clade</taxon>
        <taxon>Hologalegina</taxon>
        <taxon>IRL clade</taxon>
        <taxon>Trifolieae</taxon>
        <taxon>Medicago</taxon>
    </lineage>
</organism>
<gene>
    <name evidence="1" type="ordered locus">MTR_6g071450</name>
</gene>
<dbReference type="PaxDb" id="3880-AES76114"/>
<keyword evidence="1" id="KW-0472">Membrane</keyword>
<reference evidence="2" key="3">
    <citation type="submission" date="2015-04" db="UniProtKB">
        <authorList>
            <consortium name="EnsemblPlants"/>
        </authorList>
    </citation>
    <scope>IDENTIFICATION</scope>
    <source>
        <strain evidence="2">cv. Jemalong A17</strain>
    </source>
</reference>
<evidence type="ECO:0000313" key="1">
    <source>
        <dbReference type="EMBL" id="AES76114.1"/>
    </source>
</evidence>
<dbReference type="EMBL" id="CM001222">
    <property type="protein sequence ID" value="AES76114.1"/>
    <property type="molecule type" value="Genomic_DNA"/>
</dbReference>
<dbReference type="Proteomes" id="UP000002051">
    <property type="component" value="Chromosome 6"/>
</dbReference>
<evidence type="ECO:0000313" key="2">
    <source>
        <dbReference type="EnsemblPlants" id="AES76114"/>
    </source>
</evidence>
<reference evidence="1 3" key="2">
    <citation type="journal article" date="2014" name="BMC Genomics">
        <title>An improved genome release (version Mt4.0) for the model legume Medicago truncatula.</title>
        <authorList>
            <person name="Tang H."/>
            <person name="Krishnakumar V."/>
            <person name="Bidwell S."/>
            <person name="Rosen B."/>
            <person name="Chan A."/>
            <person name="Zhou S."/>
            <person name="Gentzbittel L."/>
            <person name="Childs K.L."/>
            <person name="Yandell M."/>
            <person name="Gundlach H."/>
            <person name="Mayer K.F."/>
            <person name="Schwartz D.C."/>
            <person name="Town C.D."/>
        </authorList>
    </citation>
    <scope>GENOME REANNOTATION</scope>
    <source>
        <strain evidence="2 3">cv. Jemalong A17</strain>
    </source>
</reference>
<accession>G7KHT2</accession>
<keyword evidence="3" id="KW-1185">Reference proteome</keyword>
<protein>
    <submittedName>
        <fullName evidence="1">Transmembrane protein, putative</fullName>
    </submittedName>
</protein>
<reference evidence="1 3" key="1">
    <citation type="journal article" date="2011" name="Nature">
        <title>The Medicago genome provides insight into the evolution of rhizobial symbioses.</title>
        <authorList>
            <person name="Young N.D."/>
            <person name="Debelle F."/>
            <person name="Oldroyd G.E."/>
            <person name="Geurts R."/>
            <person name="Cannon S.B."/>
            <person name="Udvardi M.K."/>
            <person name="Benedito V.A."/>
            <person name="Mayer K.F."/>
            <person name="Gouzy J."/>
            <person name="Schoof H."/>
            <person name="Van de Peer Y."/>
            <person name="Proost S."/>
            <person name="Cook D.R."/>
            <person name="Meyers B.C."/>
            <person name="Spannagl M."/>
            <person name="Cheung F."/>
            <person name="De Mita S."/>
            <person name="Krishnakumar V."/>
            <person name="Gundlach H."/>
            <person name="Zhou S."/>
            <person name="Mudge J."/>
            <person name="Bharti A.K."/>
            <person name="Murray J.D."/>
            <person name="Naoumkina M.A."/>
            <person name="Rosen B."/>
            <person name="Silverstein K.A."/>
            <person name="Tang H."/>
            <person name="Rombauts S."/>
            <person name="Zhao P.X."/>
            <person name="Zhou P."/>
            <person name="Barbe V."/>
            <person name="Bardou P."/>
            <person name="Bechner M."/>
            <person name="Bellec A."/>
            <person name="Berger A."/>
            <person name="Berges H."/>
            <person name="Bidwell S."/>
            <person name="Bisseling T."/>
            <person name="Choisne N."/>
            <person name="Couloux A."/>
            <person name="Denny R."/>
            <person name="Deshpande S."/>
            <person name="Dai X."/>
            <person name="Doyle J.J."/>
            <person name="Dudez A.M."/>
            <person name="Farmer A.D."/>
            <person name="Fouteau S."/>
            <person name="Franken C."/>
            <person name="Gibelin C."/>
            <person name="Gish J."/>
            <person name="Goldstein S."/>
            <person name="Gonzalez A.J."/>
            <person name="Green P.J."/>
            <person name="Hallab A."/>
            <person name="Hartog M."/>
            <person name="Hua A."/>
            <person name="Humphray S.J."/>
            <person name="Jeong D.H."/>
            <person name="Jing Y."/>
            <person name="Jocker A."/>
            <person name="Kenton S.M."/>
            <person name="Kim D.J."/>
            <person name="Klee K."/>
            <person name="Lai H."/>
            <person name="Lang C."/>
            <person name="Lin S."/>
            <person name="Macmil S.L."/>
            <person name="Magdelenat G."/>
            <person name="Matthews L."/>
            <person name="McCorrison J."/>
            <person name="Monaghan E.L."/>
            <person name="Mun J.H."/>
            <person name="Najar F.Z."/>
            <person name="Nicholson C."/>
            <person name="Noirot C."/>
            <person name="O'Bleness M."/>
            <person name="Paule C.R."/>
            <person name="Poulain J."/>
            <person name="Prion F."/>
            <person name="Qin B."/>
            <person name="Qu C."/>
            <person name="Retzel E.F."/>
            <person name="Riddle C."/>
            <person name="Sallet E."/>
            <person name="Samain S."/>
            <person name="Samson N."/>
            <person name="Sanders I."/>
            <person name="Saurat O."/>
            <person name="Scarpelli C."/>
            <person name="Schiex T."/>
            <person name="Segurens B."/>
            <person name="Severin A.J."/>
            <person name="Sherrier D.J."/>
            <person name="Shi R."/>
            <person name="Sims S."/>
            <person name="Singer S.R."/>
            <person name="Sinharoy S."/>
            <person name="Sterck L."/>
            <person name="Viollet A."/>
            <person name="Wang B.B."/>
            <person name="Wang K."/>
            <person name="Wang M."/>
            <person name="Wang X."/>
            <person name="Warfsmann J."/>
            <person name="Weissenbach J."/>
            <person name="White D.D."/>
            <person name="White J.D."/>
            <person name="Wiley G.B."/>
            <person name="Wincker P."/>
            <person name="Xing Y."/>
            <person name="Yang L."/>
            <person name="Yao Z."/>
            <person name="Ying F."/>
            <person name="Zhai J."/>
            <person name="Zhou L."/>
            <person name="Zuber A."/>
            <person name="Denarie J."/>
            <person name="Dixon R.A."/>
            <person name="May G.D."/>
            <person name="Schwartz D.C."/>
            <person name="Rogers J."/>
            <person name="Quetier F."/>
            <person name="Town C.D."/>
            <person name="Roe B.A."/>
        </authorList>
    </citation>
    <scope>NUCLEOTIDE SEQUENCE [LARGE SCALE GENOMIC DNA]</scope>
    <source>
        <strain evidence="1">A17</strain>
        <strain evidence="2 3">cv. Jemalong A17</strain>
    </source>
</reference>
<name>G7KHT2_MEDTR</name>